<evidence type="ECO:0000256" key="14">
    <source>
        <dbReference type="SAM" id="MobiDB-lite"/>
    </source>
</evidence>
<evidence type="ECO:0000256" key="4">
    <source>
        <dbReference type="ARBA" id="ARBA00022692"/>
    </source>
</evidence>
<dbReference type="KEGG" id="bdr:105227587"/>
<dbReference type="FunCoup" id="A0A6I9V6W5">
    <property type="interactions" value="1190"/>
</dbReference>
<dbReference type="PROSITE" id="PS50027">
    <property type="entry name" value="EGF_LAM_2"/>
    <property type="match status" value="1"/>
</dbReference>
<evidence type="ECO:0000256" key="11">
    <source>
        <dbReference type="ARBA" id="ARBA00023292"/>
    </source>
</evidence>
<feature type="disulfide bond" evidence="13">
    <location>
        <begin position="1048"/>
        <end position="1062"/>
    </location>
</feature>
<feature type="disulfide bond" evidence="13">
    <location>
        <begin position="1036"/>
        <end position="1045"/>
    </location>
</feature>
<dbReference type="SMART" id="SM00180">
    <property type="entry name" value="EGF_Lam"/>
    <property type="match status" value="2"/>
</dbReference>
<evidence type="ECO:0000256" key="2">
    <source>
        <dbReference type="ARBA" id="ARBA00022441"/>
    </source>
</evidence>
<reference evidence="20" key="1">
    <citation type="submission" date="2025-08" db="UniProtKB">
        <authorList>
            <consortium name="RefSeq"/>
        </authorList>
    </citation>
    <scope>IDENTIFICATION</scope>
    <source>
        <tissue evidence="20">Adult</tissue>
    </source>
</reference>
<dbReference type="PROSITE" id="PS01186">
    <property type="entry name" value="EGF_2"/>
    <property type="match status" value="1"/>
</dbReference>
<dbReference type="InterPro" id="IPR056732">
    <property type="entry name" value="GBD_ATRN"/>
</dbReference>
<keyword evidence="6" id="KW-0677">Repeat</keyword>
<dbReference type="PANTHER" id="PTHR46376:SF2">
    <property type="entry name" value="DISTRACTED, ISOFORM B"/>
    <property type="match status" value="1"/>
</dbReference>
<dbReference type="PROSITE" id="PS00022">
    <property type="entry name" value="EGF_1"/>
    <property type="match status" value="2"/>
</dbReference>
<evidence type="ECO:0000259" key="17">
    <source>
        <dbReference type="PROSITE" id="PS50026"/>
    </source>
</evidence>
<dbReference type="Pfam" id="PF23106">
    <property type="entry name" value="EGF_Teneurin"/>
    <property type="match status" value="1"/>
</dbReference>
<dbReference type="InterPro" id="IPR002049">
    <property type="entry name" value="LE_dom"/>
</dbReference>
<dbReference type="Pfam" id="PF24981">
    <property type="entry name" value="Beta-prop_ATRN-LZTR1"/>
    <property type="match status" value="1"/>
</dbReference>
<feature type="domain" description="EGF-like" evidence="17">
    <location>
        <begin position="310"/>
        <end position="346"/>
    </location>
</feature>
<dbReference type="Gene3D" id="2.60.120.290">
    <property type="entry name" value="Spermadhesin, CUB domain"/>
    <property type="match status" value="1"/>
</dbReference>
<keyword evidence="5" id="KW-0732">Signal</keyword>
<dbReference type="CDD" id="cd00055">
    <property type="entry name" value="EGF_Lam"/>
    <property type="match status" value="2"/>
</dbReference>
<dbReference type="SUPFAM" id="SSF117281">
    <property type="entry name" value="Kelch motif"/>
    <property type="match status" value="2"/>
</dbReference>
<dbReference type="InterPro" id="IPR056737">
    <property type="entry name" value="Beta-prop_ATRN-MKLN-like"/>
</dbReference>
<feature type="disulfide bond" evidence="12">
    <location>
        <begin position="141"/>
        <end position="150"/>
    </location>
</feature>
<dbReference type="SMART" id="SM00423">
    <property type="entry name" value="PSI"/>
    <property type="match status" value="5"/>
</dbReference>
<gene>
    <name evidence="20" type="primary">LOC105227587</name>
</gene>
<dbReference type="GeneID" id="105227587"/>
<accession>A0A6I9V6W5</accession>
<dbReference type="Proteomes" id="UP001652620">
    <property type="component" value="Unplaced"/>
</dbReference>
<dbReference type="Gene3D" id="2.120.10.80">
    <property type="entry name" value="Kelch-type beta propeller"/>
    <property type="match status" value="2"/>
</dbReference>
<dbReference type="SUPFAM" id="SSF57196">
    <property type="entry name" value="EGF/Laminin"/>
    <property type="match status" value="1"/>
</dbReference>
<keyword evidence="2" id="KW-0880">Kelch repeat</keyword>
<feature type="transmembrane region" description="Helical" evidence="15">
    <location>
        <begin position="1236"/>
        <end position="1257"/>
    </location>
</feature>
<keyword evidence="11 13" id="KW-0424">Laminin EGF-like domain</keyword>
<dbReference type="PROSITE" id="PS50026">
    <property type="entry name" value="EGF_3"/>
    <property type="match status" value="2"/>
</dbReference>
<comment type="subcellular location">
    <subcellularLocation>
        <location evidence="1">Membrane</location>
        <topology evidence="1">Single-pass membrane protein</topology>
    </subcellularLocation>
</comment>
<feature type="domain" description="EGF-like" evidence="17">
    <location>
        <begin position="116"/>
        <end position="151"/>
    </location>
</feature>
<dbReference type="CDD" id="cd00041">
    <property type="entry name" value="CUB"/>
    <property type="match status" value="1"/>
</dbReference>
<comment type="caution">
    <text evidence="12">Lacks conserved residue(s) required for the propagation of feature annotation.</text>
</comment>
<dbReference type="InterPro" id="IPR016201">
    <property type="entry name" value="PSI"/>
</dbReference>
<dbReference type="OrthoDB" id="9998912at2759"/>
<dbReference type="Pfam" id="PF24973">
    <property type="entry name" value="EGF_LMN_ATRN"/>
    <property type="match status" value="1"/>
</dbReference>
<evidence type="ECO:0000256" key="1">
    <source>
        <dbReference type="ARBA" id="ARBA00004167"/>
    </source>
</evidence>
<evidence type="ECO:0000259" key="16">
    <source>
        <dbReference type="PROSITE" id="PS01180"/>
    </source>
</evidence>
<name>A0A6I9V6W5_BACDO</name>
<dbReference type="InterPro" id="IPR035914">
    <property type="entry name" value="Sperma_CUB_dom_sf"/>
</dbReference>
<dbReference type="PANTHER" id="PTHR46376">
    <property type="entry name" value="LEUCINE-ZIPPER-LIKE TRANSCRIPTIONAL REGULATOR 1"/>
    <property type="match status" value="1"/>
</dbReference>
<evidence type="ECO:0000256" key="15">
    <source>
        <dbReference type="SAM" id="Phobius"/>
    </source>
</evidence>
<evidence type="ECO:0000259" key="18">
    <source>
        <dbReference type="PROSITE" id="PS50027"/>
    </source>
</evidence>
<evidence type="ECO:0000256" key="13">
    <source>
        <dbReference type="PROSITE-ProRule" id="PRU00460"/>
    </source>
</evidence>
<dbReference type="Pfam" id="PF24972">
    <property type="entry name" value="GBD_ATRN"/>
    <property type="match status" value="1"/>
</dbReference>
<evidence type="ECO:0000256" key="7">
    <source>
        <dbReference type="ARBA" id="ARBA00022989"/>
    </source>
</evidence>
<dbReference type="PROSITE" id="PS01180">
    <property type="entry name" value="CUB"/>
    <property type="match status" value="1"/>
</dbReference>
<protein>
    <submittedName>
        <fullName evidence="20">Attractin isoform X1</fullName>
    </submittedName>
</protein>
<sequence>MCVALTQFICYRKKVIDNDRRDLQLQNSPLERCSQNKDRIKQNSLADLNIFLSTKSLRPLRLPMLSSSNCNISVMVASISPAQNFPIFNAKYRRKCLLLLLLLIFHGCFSELSRVSAFNCTVQGNHCQNEGQCQKDGQCLCADGWQGPECQFCGGKVRLYHPSGTIHDGQGNYSVSVKCSWLIDTRHPHTNSLRTPSIRIHLREFATECGWDHLYIYDGDSVDSPLLAVFSGLMYRDNFAIRKVPQVIARSGTALLHFFSDDAYNMSGFNLSYKMDGCPTATEELECSGHGRCSEGDCICDNLYKGEACDVAACPNGCSEDKGQGTCKEDDERCLCNEGFGGNDCGQLKALGVWSTIYPTQSPPPPGTASHGSAVWRDTLHIIGGESYGRGELMTTYDFNGNVWETLHIEGGSSVPEKRYGASTVMYGDKIFMYGGVIEGRGVSNELWAFDVSAKTWENITVKSDACNSTGLTSYVMCGPLRVAGHTATLVPGFGDKNNYQYMIAIFGHSPQYGYLNTVQEFNFGTREWKIIETYGYVVKGGFGHSAAFDYLTEKVYVYGGIISESESSQVLSSKLYAYEPATRTWTLLSAAPSARLLHTANFINHGLMMVFGGNTHNDTSQSYGAKCYSQDLLVYDVYCDSWHTQEMPEHLQTDLARFGHSAVVFEDSLYIYGGFNGQLLNDMLRFTPGYCSFYTKQEKCTNGRPGVKCIWDVQKMRCIPINQVQRSAIFGREQYDYVVCPSKSRLTLTSELLNDVIRCQEQSNCQSCVANSYGCTYCGNGVCTKERCRETTSITTLFYESSNQQKQQQQQQQQQQFVPAAVPVANIKRLENCQKTEDFMVITVCEQLHSCHACSANAACSWDAEHIRCRPYLSNIPHLNRTREDVICPQPCATLTSCHNCTEDECIWCQNEQRCVDRNAYTPSFPYGQCREWTTHSAKCRSSPSNTGNGRSTAAQSSAQCGFYNSCAQCLDDPACGWCDDGSNTGLGNCIAGGALSPYDASECQVNHWFFTSCPPCNCNGHSHCPDNNICEQPCSNLTTGNHCEKCSKGYWGNPINGGHCQKCECNGQGENCQPDTGKCFCNTKGIVGDHCEKCDTQNHYNGDPIKSSCYYELTIDYQFTFNLSKKEDRHFTKINFRNSPQKPEIDADFTITCSVPAKMDISVKRAGFPEKFLYAGINCSTFRQRFPKTEYTFGHSPEDNSSLTTFYVFVHDFRPPIWIQIAFSQYPKLNLQQFFITFSTCFLLLLLMAAVLWKIKQKYDTFRRRQRLFVEMEQMASRPFSQVVVEIENRDNIDLTHTMEGITHLTKKRKKDCPSPIALEPCSGNRAAVLSLLVRLPTGGLQHAPAGQSAGLAVASALVTLGNPRRPSIEHSKEPKSKRKQSQHPDSCT</sequence>
<dbReference type="InterPro" id="IPR015915">
    <property type="entry name" value="Kelch-typ_b-propeller"/>
</dbReference>
<dbReference type="InterPro" id="IPR051568">
    <property type="entry name" value="LZTR1/Attractin"/>
</dbReference>
<evidence type="ECO:0000313" key="19">
    <source>
        <dbReference type="Proteomes" id="UP001652620"/>
    </source>
</evidence>
<dbReference type="SUPFAM" id="SSF49854">
    <property type="entry name" value="Spermadhesin, CUB domain"/>
    <property type="match status" value="1"/>
</dbReference>
<proteinExistence type="predicted"/>
<evidence type="ECO:0000256" key="9">
    <source>
        <dbReference type="ARBA" id="ARBA00023157"/>
    </source>
</evidence>
<dbReference type="SMART" id="SM00181">
    <property type="entry name" value="EGF"/>
    <property type="match status" value="2"/>
</dbReference>
<evidence type="ECO:0000313" key="20">
    <source>
        <dbReference type="RefSeq" id="XP_011205306.2"/>
    </source>
</evidence>
<dbReference type="RefSeq" id="XP_011205306.2">
    <property type="nucleotide sequence ID" value="XM_011207004.4"/>
</dbReference>
<keyword evidence="4 15" id="KW-0812">Transmembrane</keyword>
<evidence type="ECO:0000256" key="5">
    <source>
        <dbReference type="ARBA" id="ARBA00022729"/>
    </source>
</evidence>
<evidence type="ECO:0000256" key="3">
    <source>
        <dbReference type="ARBA" id="ARBA00022536"/>
    </source>
</evidence>
<feature type="disulfide bond" evidence="12">
    <location>
        <begin position="336"/>
        <end position="345"/>
    </location>
</feature>
<dbReference type="GO" id="GO:0016020">
    <property type="term" value="C:membrane"/>
    <property type="evidence" value="ECO:0007669"/>
    <property type="project" value="UniProtKB-SubCell"/>
</dbReference>
<keyword evidence="10" id="KW-0325">Glycoprotein</keyword>
<evidence type="ECO:0000256" key="8">
    <source>
        <dbReference type="ARBA" id="ARBA00023136"/>
    </source>
</evidence>
<keyword evidence="9 12" id="KW-1015">Disulfide bond</keyword>
<evidence type="ECO:0000256" key="6">
    <source>
        <dbReference type="ARBA" id="ARBA00022737"/>
    </source>
</evidence>
<feature type="region of interest" description="Disordered" evidence="14">
    <location>
        <begin position="1365"/>
        <end position="1391"/>
    </location>
</feature>
<dbReference type="GO" id="GO:0005794">
    <property type="term" value="C:Golgi apparatus"/>
    <property type="evidence" value="ECO:0007669"/>
    <property type="project" value="TreeGrafter"/>
</dbReference>
<dbReference type="InterPro" id="IPR000859">
    <property type="entry name" value="CUB_dom"/>
</dbReference>
<dbReference type="Pfam" id="PF01437">
    <property type="entry name" value="PSI"/>
    <property type="match status" value="1"/>
</dbReference>
<dbReference type="Gene3D" id="2.10.25.10">
    <property type="entry name" value="Laminin"/>
    <property type="match status" value="2"/>
</dbReference>
<organism evidence="19 20">
    <name type="scientific">Bactrocera dorsalis</name>
    <name type="common">Oriental fruit fly</name>
    <name type="synonym">Dacus dorsalis</name>
    <dbReference type="NCBI Taxonomy" id="27457"/>
    <lineage>
        <taxon>Eukaryota</taxon>
        <taxon>Metazoa</taxon>
        <taxon>Ecdysozoa</taxon>
        <taxon>Arthropoda</taxon>
        <taxon>Hexapoda</taxon>
        <taxon>Insecta</taxon>
        <taxon>Pterygota</taxon>
        <taxon>Neoptera</taxon>
        <taxon>Endopterygota</taxon>
        <taxon>Diptera</taxon>
        <taxon>Brachycera</taxon>
        <taxon>Muscomorpha</taxon>
        <taxon>Tephritoidea</taxon>
        <taxon>Tephritidae</taxon>
        <taxon>Bactrocera</taxon>
        <taxon>Bactrocera</taxon>
    </lineage>
</organism>
<keyword evidence="8 15" id="KW-0472">Membrane</keyword>
<feature type="domain" description="CUB" evidence="16">
    <location>
        <begin position="153"/>
        <end position="276"/>
    </location>
</feature>
<dbReference type="InterPro" id="IPR002165">
    <property type="entry name" value="Plexin_repeat"/>
</dbReference>
<evidence type="ECO:0000256" key="10">
    <source>
        <dbReference type="ARBA" id="ARBA00023180"/>
    </source>
</evidence>
<keyword evidence="3 12" id="KW-0245">EGF-like domain</keyword>
<evidence type="ECO:0000256" key="12">
    <source>
        <dbReference type="PROSITE-ProRule" id="PRU00076"/>
    </source>
</evidence>
<dbReference type="GO" id="GO:0048513">
    <property type="term" value="P:animal organ development"/>
    <property type="evidence" value="ECO:0007669"/>
    <property type="project" value="UniProtKB-ARBA"/>
</dbReference>
<feature type="domain" description="Laminin EGF-like" evidence="18">
    <location>
        <begin position="1018"/>
        <end position="1064"/>
    </location>
</feature>
<dbReference type="InterPro" id="IPR000742">
    <property type="entry name" value="EGF"/>
</dbReference>
<dbReference type="SMART" id="SM00042">
    <property type="entry name" value="CUB"/>
    <property type="match status" value="1"/>
</dbReference>
<keyword evidence="7 15" id="KW-1133">Transmembrane helix</keyword>
<keyword evidence="19" id="KW-1185">Reference proteome</keyword>
<dbReference type="InParanoid" id="A0A6I9V6W5"/>
<dbReference type="GO" id="GO:0048731">
    <property type="term" value="P:system development"/>
    <property type="evidence" value="ECO:0007669"/>
    <property type="project" value="UniProtKB-ARBA"/>
</dbReference>
<dbReference type="InterPro" id="IPR056863">
    <property type="entry name" value="LMN_ATRN_NET-like_EGF"/>
</dbReference>